<dbReference type="OrthoDB" id="4972197at2759"/>
<evidence type="ECO:0000313" key="4">
    <source>
        <dbReference type="EMBL" id="KAH7110484.1"/>
    </source>
</evidence>
<evidence type="ECO:0000313" key="5">
    <source>
        <dbReference type="Proteomes" id="UP000738349"/>
    </source>
</evidence>
<dbReference type="PROSITE" id="PS50039">
    <property type="entry name" value="FORK_HEAD_3"/>
    <property type="match status" value="1"/>
</dbReference>
<organism evidence="4 5">
    <name type="scientific">Dactylonectria macrodidyma</name>
    <dbReference type="NCBI Taxonomy" id="307937"/>
    <lineage>
        <taxon>Eukaryota</taxon>
        <taxon>Fungi</taxon>
        <taxon>Dikarya</taxon>
        <taxon>Ascomycota</taxon>
        <taxon>Pezizomycotina</taxon>
        <taxon>Sordariomycetes</taxon>
        <taxon>Hypocreomycetidae</taxon>
        <taxon>Hypocreales</taxon>
        <taxon>Nectriaceae</taxon>
        <taxon>Dactylonectria</taxon>
    </lineage>
</organism>
<name>A0A9P9D0Q0_9HYPO</name>
<keyword evidence="5" id="KW-1185">Reference proteome</keyword>
<reference evidence="4" key="1">
    <citation type="journal article" date="2021" name="Nat. Commun.">
        <title>Genetic determinants of endophytism in the Arabidopsis root mycobiome.</title>
        <authorList>
            <person name="Mesny F."/>
            <person name="Miyauchi S."/>
            <person name="Thiergart T."/>
            <person name="Pickel B."/>
            <person name="Atanasova L."/>
            <person name="Karlsson M."/>
            <person name="Huettel B."/>
            <person name="Barry K.W."/>
            <person name="Haridas S."/>
            <person name="Chen C."/>
            <person name="Bauer D."/>
            <person name="Andreopoulos W."/>
            <person name="Pangilinan J."/>
            <person name="LaButti K."/>
            <person name="Riley R."/>
            <person name="Lipzen A."/>
            <person name="Clum A."/>
            <person name="Drula E."/>
            <person name="Henrissat B."/>
            <person name="Kohler A."/>
            <person name="Grigoriev I.V."/>
            <person name="Martin F.M."/>
            <person name="Hacquard S."/>
        </authorList>
    </citation>
    <scope>NUCLEOTIDE SEQUENCE</scope>
    <source>
        <strain evidence="4">MPI-CAGE-AT-0147</strain>
    </source>
</reference>
<protein>
    <recommendedName>
        <fullName evidence="3">Fork-head domain-containing protein</fullName>
    </recommendedName>
</protein>
<dbReference type="EMBL" id="JAGMUV010000045">
    <property type="protein sequence ID" value="KAH7110484.1"/>
    <property type="molecule type" value="Genomic_DNA"/>
</dbReference>
<evidence type="ECO:0000256" key="2">
    <source>
        <dbReference type="PROSITE-ProRule" id="PRU00089"/>
    </source>
</evidence>
<sequence>MSDNSFPQAAVPQSCRHAAALTSDELDLDGQSWNGAETALGPTAPLSSHWQVPGDWHLASSSDPAQSDLCQYLYNAGWQQGFSQGASQCYCPYQAMPGAQALPAASPQFPLHTNPRVHMNPKLLTPPESGLQTPPPTDIRWGNTGGLQAPSGTGSDHNHRDLAKCRCGYDELLMEAFRSNPGKPLSMGDIHQWFKTNTHITTSKKESTWRTGIRRNLNTCKTSEKYHSEGERWMLREKP</sequence>
<evidence type="ECO:0000256" key="1">
    <source>
        <dbReference type="ARBA" id="ARBA00023125"/>
    </source>
</evidence>
<gene>
    <name evidence="4" type="ORF">EDB81DRAFT_831958</name>
</gene>
<dbReference type="GO" id="GO:0003700">
    <property type="term" value="F:DNA-binding transcription factor activity"/>
    <property type="evidence" value="ECO:0007669"/>
    <property type="project" value="InterPro"/>
</dbReference>
<keyword evidence="2" id="KW-0539">Nucleus</keyword>
<dbReference type="Proteomes" id="UP000738349">
    <property type="component" value="Unassembled WGS sequence"/>
</dbReference>
<feature type="DNA-binding region" description="Fork-head" evidence="2">
    <location>
        <begin position="164"/>
        <end position="239"/>
    </location>
</feature>
<evidence type="ECO:0000259" key="3">
    <source>
        <dbReference type="PROSITE" id="PS50039"/>
    </source>
</evidence>
<dbReference type="GO" id="GO:0005634">
    <property type="term" value="C:nucleus"/>
    <property type="evidence" value="ECO:0007669"/>
    <property type="project" value="UniProtKB-SubCell"/>
</dbReference>
<keyword evidence="1 2" id="KW-0238">DNA-binding</keyword>
<dbReference type="Pfam" id="PF00250">
    <property type="entry name" value="Forkhead"/>
    <property type="match status" value="1"/>
</dbReference>
<proteinExistence type="predicted"/>
<dbReference type="InterPro" id="IPR001766">
    <property type="entry name" value="Fork_head_dom"/>
</dbReference>
<accession>A0A9P9D0Q0</accession>
<dbReference type="InterPro" id="IPR036388">
    <property type="entry name" value="WH-like_DNA-bd_sf"/>
</dbReference>
<dbReference type="Gene3D" id="1.10.10.10">
    <property type="entry name" value="Winged helix-like DNA-binding domain superfamily/Winged helix DNA-binding domain"/>
    <property type="match status" value="1"/>
</dbReference>
<comment type="caution">
    <text evidence="4">The sequence shown here is derived from an EMBL/GenBank/DDBJ whole genome shotgun (WGS) entry which is preliminary data.</text>
</comment>
<comment type="subcellular location">
    <subcellularLocation>
        <location evidence="2">Nucleus</location>
    </subcellularLocation>
</comment>
<dbReference type="GO" id="GO:0043565">
    <property type="term" value="F:sequence-specific DNA binding"/>
    <property type="evidence" value="ECO:0007669"/>
    <property type="project" value="InterPro"/>
</dbReference>
<dbReference type="SUPFAM" id="SSF46785">
    <property type="entry name" value="Winged helix' DNA-binding domain"/>
    <property type="match status" value="1"/>
</dbReference>
<dbReference type="AlphaFoldDB" id="A0A9P9D0Q0"/>
<dbReference type="InterPro" id="IPR036390">
    <property type="entry name" value="WH_DNA-bd_sf"/>
</dbReference>
<feature type="domain" description="Fork-head" evidence="3">
    <location>
        <begin position="164"/>
        <end position="239"/>
    </location>
</feature>